<dbReference type="InterPro" id="IPR027971">
    <property type="entry name" value="EPOP"/>
</dbReference>
<feature type="region of interest" description="Disordered" evidence="1">
    <location>
        <begin position="834"/>
        <end position="862"/>
    </location>
</feature>
<dbReference type="PANTHER" id="PTHR23187">
    <property type="entry name" value="FLJ44216 PROTEIN-RELATED"/>
    <property type="match status" value="1"/>
</dbReference>
<dbReference type="Pfam" id="PF15223">
    <property type="entry name" value="EPOP"/>
    <property type="match status" value="1"/>
</dbReference>
<name>A0A6I8N1J9_ORNAN</name>
<proteinExistence type="predicted"/>
<feature type="compositionally biased region" description="Acidic residues" evidence="1">
    <location>
        <begin position="436"/>
        <end position="452"/>
    </location>
</feature>
<dbReference type="SUPFAM" id="SSF46955">
    <property type="entry name" value="Putative DNA-binding domain"/>
    <property type="match status" value="1"/>
</dbReference>
<feature type="compositionally biased region" description="Low complexity" evidence="1">
    <location>
        <begin position="380"/>
        <end position="390"/>
    </location>
</feature>
<reference evidence="3" key="1">
    <citation type="submission" date="2025-08" db="UniProtKB">
        <authorList>
            <consortium name="Ensembl"/>
        </authorList>
    </citation>
    <scope>IDENTIFICATION</scope>
    <source>
        <strain evidence="3">Glennie</strain>
    </source>
</reference>
<feature type="compositionally biased region" description="Low complexity" evidence="1">
    <location>
        <begin position="280"/>
        <end position="302"/>
    </location>
</feature>
<feature type="region of interest" description="Disordered" evidence="1">
    <location>
        <begin position="350"/>
        <end position="497"/>
    </location>
</feature>
<dbReference type="OMA" id="PVWKWQL"/>
<dbReference type="Proteomes" id="UP000002279">
    <property type="component" value="Unplaced"/>
</dbReference>
<dbReference type="InterPro" id="IPR037000">
    <property type="entry name" value="Ski_DNA-bd_sf"/>
</dbReference>
<dbReference type="Pfam" id="PF02437">
    <property type="entry name" value="Ski_Sno_DHD"/>
    <property type="match status" value="1"/>
</dbReference>
<dbReference type="InterPro" id="IPR009061">
    <property type="entry name" value="DNA-bd_dom_put_sf"/>
</dbReference>
<dbReference type="Bgee" id="ENSOANG00000049964">
    <property type="expression patterns" value="Expressed in testis and 8 other cell types or tissues"/>
</dbReference>
<feature type="compositionally biased region" description="Low complexity" evidence="1">
    <location>
        <begin position="697"/>
        <end position="710"/>
    </location>
</feature>
<dbReference type="Gene3D" id="3.10.260.20">
    <property type="entry name" value="Ski"/>
    <property type="match status" value="1"/>
</dbReference>
<organism evidence="3 4">
    <name type="scientific">Ornithorhynchus anatinus</name>
    <name type="common">Duckbill platypus</name>
    <dbReference type="NCBI Taxonomy" id="9258"/>
    <lineage>
        <taxon>Eukaryota</taxon>
        <taxon>Metazoa</taxon>
        <taxon>Chordata</taxon>
        <taxon>Craniata</taxon>
        <taxon>Vertebrata</taxon>
        <taxon>Euteleostomi</taxon>
        <taxon>Mammalia</taxon>
        <taxon>Monotremata</taxon>
        <taxon>Ornithorhynchidae</taxon>
        <taxon>Ornithorhynchus</taxon>
    </lineage>
</organism>
<sequence>MQNLAEDLHIDTYMRLLFILAANGGSDLVPEMGDLKSGFEEVDGVRLGYLVIKGKPMFALSQVFTDLLKNIPRTTVHKRMDHLRVKKHHCDLAELRRLKAIHSIAFHAAKCTLISREDVEALYASCKTERVLRARRRKGGRASAPPPPPPPAPPPPPPPPPPQPDAPLPNNAAAAPARALGTPRRRPPAAAAAAAALAGIEWSRAASAKQPPGSPPRGRRLAPRRRSTSGLQPLPRGRPPAGQVPARLRAGRPRPRGLRHPAPGPPRRPARTPPGPRTPPGAAYARARPAAAAAAAAAGPGRCCRRRRRGARPPARLLLGPPHPRGYRAKAAAAAAAVAGATCLERFHLAAGGFCPPPHRARTPRPRPRRPRPAPPQPRRPQQQQQQQRRQQQRAHLAGFPESYSSDSESSSYSDHAANDSDFGSSLSSTSNSVSSEEEDDEEDEEEEEDSGGSDSSEASSDDEEDDDDDDEEDDEDEDEEDTSSDSDSSSGSSQVSVQSIRFRRTSFCQPPGVQAQASLLYRLATAAAVVAAPKPAAFEEAAGLADLKSGVKAESPEEWSYPIWAPRTPPGCCPASLGSCFAEIRNDRVSEITFPHSEIPNNVKRTDLTINCVAEGASSPSPKTNNAFPQQRILREARKCLQATTTHCADNNTIAARFLNNDSSAAAANSEKGSKILHCIEFATDLPSLQTEPEMDPAAAADPGVAAAAENQGWPFPHNIKIKVEDSSTNEEYEPDLVKHKLKCECNDTKGEFYHVAESKEEEEEEEEEEKDALLTAKEDFACTEKETTSLNPLTQSQGLSCTLGSPKPEDGEYKFGARVRKNYRTLVLGKRPVLQPPPVKPNLKSARSPRPTGKTETHEGTLDDFTVTNRRKRVASNVASAVKRPFNFMANFPCPPSLIIGNDGDFLPAYSLNTTKDSQTPHKAHPIWKWQLGGSAIPLPPSHKFRKFNS</sequence>
<dbReference type="CDD" id="cd21082">
    <property type="entry name" value="DHD_SKIDA1"/>
    <property type="match status" value="1"/>
</dbReference>
<dbReference type="Ensembl" id="ENSOANT00000055762.1">
    <property type="protein sequence ID" value="ENSOANP00000034786.1"/>
    <property type="gene ID" value="ENSOANG00000049964.1"/>
</dbReference>
<reference evidence="3" key="2">
    <citation type="submission" date="2025-09" db="UniProtKB">
        <authorList>
            <consortium name="Ensembl"/>
        </authorList>
    </citation>
    <scope>IDENTIFICATION</scope>
    <source>
        <strain evidence="3">Glennie</strain>
    </source>
</reference>
<feature type="region of interest" description="Disordered" evidence="1">
    <location>
        <begin position="694"/>
        <end position="713"/>
    </location>
</feature>
<feature type="compositionally biased region" description="Low complexity" evidence="1">
    <location>
        <begin position="402"/>
        <end position="435"/>
    </location>
</feature>
<dbReference type="InParanoid" id="A0A6I8N1J9"/>
<feature type="compositionally biased region" description="Low complexity" evidence="1">
    <location>
        <begin position="168"/>
        <end position="192"/>
    </location>
</feature>
<feature type="compositionally biased region" description="Pro residues" evidence="1">
    <location>
        <begin position="144"/>
        <end position="167"/>
    </location>
</feature>
<dbReference type="AlphaFoldDB" id="A0A6I8N1J9"/>
<dbReference type="FunCoup" id="A0A6I8N1J9">
    <property type="interactions" value="347"/>
</dbReference>
<dbReference type="InterPro" id="IPR052119">
    <property type="entry name" value="ElonginBC-PRC2_ViralRestrict"/>
</dbReference>
<feature type="compositionally biased region" description="Basic residues" evidence="1">
    <location>
        <begin position="359"/>
        <end position="372"/>
    </location>
</feature>
<accession>A0A6I8N1J9</accession>
<feature type="compositionally biased region" description="Acidic residues" evidence="1">
    <location>
        <begin position="460"/>
        <end position="485"/>
    </location>
</feature>
<evidence type="ECO:0000256" key="1">
    <source>
        <dbReference type="SAM" id="MobiDB-lite"/>
    </source>
</evidence>
<dbReference type="InterPro" id="IPR003380">
    <property type="entry name" value="SKI/SNO/DAC"/>
</dbReference>
<feature type="region of interest" description="Disordered" evidence="1">
    <location>
        <begin position="135"/>
        <end position="192"/>
    </location>
</feature>
<protein>
    <submittedName>
        <fullName evidence="3">SKI/DACH domain containing 1</fullName>
    </submittedName>
</protein>
<dbReference type="PANTHER" id="PTHR23187:SF2">
    <property type="entry name" value="SKI_DACH DOMAIN-CONTAINING PROTEIN 1"/>
    <property type="match status" value="1"/>
</dbReference>
<dbReference type="GeneTree" id="ENSGT00940000153451"/>
<feature type="compositionally biased region" description="Pro residues" evidence="1">
    <location>
        <begin position="262"/>
        <end position="279"/>
    </location>
</feature>
<evidence type="ECO:0000259" key="2">
    <source>
        <dbReference type="Pfam" id="PF02437"/>
    </source>
</evidence>
<feature type="domain" description="SKI/SNO/DAC" evidence="2">
    <location>
        <begin position="42"/>
        <end position="127"/>
    </location>
</feature>
<keyword evidence="4" id="KW-1185">Reference proteome</keyword>
<feature type="compositionally biased region" description="Basic residues" evidence="1">
    <location>
        <begin position="249"/>
        <end position="259"/>
    </location>
</feature>
<gene>
    <name evidence="3" type="primary">SKIDA1</name>
</gene>
<feature type="compositionally biased region" description="Basic residues" evidence="1">
    <location>
        <begin position="217"/>
        <end position="227"/>
    </location>
</feature>
<evidence type="ECO:0000313" key="3">
    <source>
        <dbReference type="Ensembl" id="ENSOANP00000034786.1"/>
    </source>
</evidence>
<feature type="region of interest" description="Disordered" evidence="1">
    <location>
        <begin position="204"/>
        <end position="328"/>
    </location>
</feature>
<evidence type="ECO:0000313" key="4">
    <source>
        <dbReference type="Proteomes" id="UP000002279"/>
    </source>
</evidence>